<dbReference type="Proteomes" id="UP000199481">
    <property type="component" value="Unassembled WGS sequence"/>
</dbReference>
<evidence type="ECO:0000256" key="1">
    <source>
        <dbReference type="SAM" id="Phobius"/>
    </source>
</evidence>
<name>A0A1H0ZU25_9LACT</name>
<keyword evidence="1" id="KW-0472">Membrane</keyword>
<keyword evidence="3" id="KW-1185">Reference proteome</keyword>
<evidence type="ECO:0000313" key="2">
    <source>
        <dbReference type="EMBL" id="SDQ30879.1"/>
    </source>
</evidence>
<accession>A0A1H0ZU25</accession>
<proteinExistence type="predicted"/>
<evidence type="ECO:0000313" key="3">
    <source>
        <dbReference type="Proteomes" id="UP000199481"/>
    </source>
</evidence>
<dbReference type="EMBL" id="FNJW01000008">
    <property type="protein sequence ID" value="SDQ30879.1"/>
    <property type="molecule type" value="Genomic_DNA"/>
</dbReference>
<feature type="transmembrane region" description="Helical" evidence="1">
    <location>
        <begin position="7"/>
        <end position="25"/>
    </location>
</feature>
<protein>
    <submittedName>
        <fullName evidence="2">Uncharacterized protein</fullName>
    </submittedName>
</protein>
<dbReference type="AlphaFoldDB" id="A0A1H0ZU25"/>
<gene>
    <name evidence="2" type="ORF">SAMN04487752_1718</name>
</gene>
<organism evidence="2 3">
    <name type="scientific">Carnobacterium viridans</name>
    <dbReference type="NCBI Taxonomy" id="174587"/>
    <lineage>
        <taxon>Bacteria</taxon>
        <taxon>Bacillati</taxon>
        <taxon>Bacillota</taxon>
        <taxon>Bacilli</taxon>
        <taxon>Lactobacillales</taxon>
        <taxon>Carnobacteriaceae</taxon>
        <taxon>Carnobacterium</taxon>
    </lineage>
</organism>
<dbReference type="OrthoDB" id="2039553at2"/>
<reference evidence="3" key="1">
    <citation type="submission" date="2016-10" db="EMBL/GenBank/DDBJ databases">
        <authorList>
            <person name="Varghese N."/>
            <person name="Submissions S."/>
        </authorList>
    </citation>
    <scope>NUCLEOTIDE SEQUENCE [LARGE SCALE GENOMIC DNA]</scope>
    <source>
        <strain evidence="3">MPL-11</strain>
    </source>
</reference>
<dbReference type="RefSeq" id="WP_089977211.1">
    <property type="nucleotide sequence ID" value="NZ_CP084916.1"/>
</dbReference>
<keyword evidence="1" id="KW-1133">Transmembrane helix</keyword>
<sequence length="176" mass="20298">MKNKFKLILFLVVIVIIVLSLYISSKDLLVNLITKNEISGEVEYVSIYSHGSNKKTEAFKSEDFELYTADSTSFTSYISNSKVLNKINKIVLTDSSGNIVDNDEIITGIFQSAEQIEHEIWEFQIFKVLDAYFVLVKLNVNWQSPCDFYEYDITNKELKLMHRFDDIDVLGLSLSR</sequence>
<keyword evidence="1" id="KW-0812">Transmembrane</keyword>